<sequence>MPPKTPPQPLPTRVHKGEGLRCRKLSAKESHKKKTALADRGDWQRRLWRPHRGDEAGILQKSAAQSGAAADVGEAHFIGASAGPALDDDAARGDVDDARAAETPIAGEIFRQPRIAAARAAPIEARRRRRTAIIARRITILIADNDTKLGGRRDDRAGKSTGGKHGGKTRLCQKLHHRKTFRSIVGAVEPPSPSRRSVSGITYTNQRRDGSKCRRQGKRGGKRMSALAVPVFSAGPAGNRGHWRRPSCPSRDGRARRRRRHAATCG</sequence>
<feature type="compositionally biased region" description="Basic residues" evidence="1">
    <location>
        <begin position="213"/>
        <end position="222"/>
    </location>
</feature>
<proteinExistence type="predicted"/>
<feature type="region of interest" description="Disordered" evidence="1">
    <location>
        <begin position="1"/>
        <end position="49"/>
    </location>
</feature>
<feature type="compositionally biased region" description="Basic and acidic residues" evidence="1">
    <location>
        <begin position="148"/>
        <end position="158"/>
    </location>
</feature>
<feature type="region of interest" description="Disordered" evidence="1">
    <location>
        <begin position="148"/>
        <end position="169"/>
    </location>
</feature>
<dbReference type="Proteomes" id="UP000001936">
    <property type="component" value="Chromosome"/>
</dbReference>
<reference evidence="2 3" key="1">
    <citation type="journal article" date="2006" name="Proc. Natl. Acad. Sci. U.S.A.">
        <title>The partitioned Rhizobium etli genome: genetic and metabolic redundancy in seven interacting replicons.</title>
        <authorList>
            <person name="Gonzalez V."/>
            <person name="Santamaria R.I."/>
            <person name="Bustos P."/>
            <person name="Hernandez-Gonzalez I."/>
            <person name="Medrano-Soto A."/>
            <person name="Moreno-Hagelsieb G."/>
            <person name="Janga S.C."/>
            <person name="Ramirez M.A."/>
            <person name="Jimenez-Jacinto V."/>
            <person name="Collado-Vides J."/>
            <person name="Davila G."/>
        </authorList>
    </citation>
    <scope>NUCLEOTIDE SEQUENCE [LARGE SCALE GENOMIC DNA]</scope>
    <source>
        <strain evidence="3">ATCC 51251 / DSM 11541 / JCM 21823 / NBRC 15573 / CFN 42</strain>
    </source>
</reference>
<accession>Q2K633</accession>
<protein>
    <submittedName>
        <fullName evidence="2">Uncharacterized protein</fullName>
    </submittedName>
</protein>
<feature type="compositionally biased region" description="Basic and acidic residues" evidence="1">
    <location>
        <begin position="15"/>
        <end position="29"/>
    </location>
</feature>
<feature type="compositionally biased region" description="Basic residues" evidence="1">
    <location>
        <begin position="254"/>
        <end position="266"/>
    </location>
</feature>
<feature type="compositionally biased region" description="Basic and acidic residues" evidence="1">
    <location>
        <begin position="36"/>
        <end position="49"/>
    </location>
</feature>
<organism evidence="2 3">
    <name type="scientific">Rhizobium etli (strain ATCC 51251 / DSM 11541 / JCM 21823 / NBRC 15573 / CFN 42)</name>
    <dbReference type="NCBI Taxonomy" id="347834"/>
    <lineage>
        <taxon>Bacteria</taxon>
        <taxon>Pseudomonadati</taxon>
        <taxon>Pseudomonadota</taxon>
        <taxon>Alphaproteobacteria</taxon>
        <taxon>Hyphomicrobiales</taxon>
        <taxon>Rhizobiaceae</taxon>
        <taxon>Rhizobium/Agrobacterium group</taxon>
        <taxon>Rhizobium</taxon>
    </lineage>
</organism>
<dbReference type="HOGENOM" id="CLU_1045349_0_0_5"/>
<feature type="region of interest" description="Disordered" evidence="1">
    <location>
        <begin position="188"/>
        <end position="266"/>
    </location>
</feature>
<name>Q2K633_RHIEC</name>
<feature type="compositionally biased region" description="Pro residues" evidence="1">
    <location>
        <begin position="1"/>
        <end position="10"/>
    </location>
</feature>
<keyword evidence="3" id="KW-1185">Reference proteome</keyword>
<evidence type="ECO:0000313" key="2">
    <source>
        <dbReference type="EMBL" id="ABC91703.1"/>
    </source>
</evidence>
<gene>
    <name evidence="2" type="ordered locus">RHE_CH02936</name>
</gene>
<dbReference type="EMBL" id="CP000133">
    <property type="protein sequence ID" value="ABC91703.1"/>
    <property type="molecule type" value="Genomic_DNA"/>
</dbReference>
<evidence type="ECO:0000256" key="1">
    <source>
        <dbReference type="SAM" id="MobiDB-lite"/>
    </source>
</evidence>
<evidence type="ECO:0000313" key="3">
    <source>
        <dbReference type="Proteomes" id="UP000001936"/>
    </source>
</evidence>
<dbReference type="AlphaFoldDB" id="Q2K633"/>
<dbReference type="KEGG" id="ret:RHE_CH02936"/>